<protein>
    <submittedName>
        <fullName evidence="1">Uncharacterized protein</fullName>
    </submittedName>
</protein>
<name>A0A455SL67_9CHLR</name>
<reference evidence="1" key="1">
    <citation type="submission" date="2018-12" db="EMBL/GenBank/DDBJ databases">
        <title>Novel natural products biosynthetic potential of the class Ktedonobacteria.</title>
        <authorList>
            <person name="Zheng Y."/>
            <person name="Saitou A."/>
            <person name="Wang C.M."/>
            <person name="Toyoda A."/>
            <person name="Minakuchi Y."/>
            <person name="Sekiguchi Y."/>
            <person name="Ueda K."/>
            <person name="Takano H."/>
            <person name="Sakai Y."/>
            <person name="Yokota A."/>
            <person name="Yabe S."/>
        </authorList>
    </citation>
    <scope>NUCLEOTIDE SEQUENCE</scope>
    <source>
        <strain evidence="1">COM3</strain>
    </source>
</reference>
<organism evidence="1">
    <name type="scientific">Thermosporothrix sp. COM3</name>
    <dbReference type="NCBI Taxonomy" id="2490863"/>
    <lineage>
        <taxon>Bacteria</taxon>
        <taxon>Bacillati</taxon>
        <taxon>Chloroflexota</taxon>
        <taxon>Ktedonobacteria</taxon>
        <taxon>Ktedonobacterales</taxon>
        <taxon>Thermosporotrichaceae</taxon>
        <taxon>Thermosporothrix</taxon>
    </lineage>
</organism>
<dbReference type="InterPro" id="IPR040807">
    <property type="entry name" value="DUF5522"/>
</dbReference>
<sequence>MEANLKRKLQNENADWEITSDGLYVATRGFLIRRGYCCANRCKNCPYINWRDNPEWEPAPPEAVRQMRVSPKAIAGAEAMLAYHRQQLELAHDEQEQRYHRRMWTHYAHLLRCWGAGS</sequence>
<accession>A0A455SL67</accession>
<evidence type="ECO:0000313" key="1">
    <source>
        <dbReference type="EMBL" id="BBH89127.1"/>
    </source>
</evidence>
<dbReference type="AlphaFoldDB" id="A0A455SL67"/>
<proteinExistence type="predicted"/>
<dbReference type="Pfam" id="PF17653">
    <property type="entry name" value="DUF5522"/>
    <property type="match status" value="1"/>
</dbReference>
<gene>
    <name evidence="1" type="ORF">KTC_38780</name>
</gene>
<dbReference type="EMBL" id="AP019376">
    <property type="protein sequence ID" value="BBH89127.1"/>
    <property type="molecule type" value="Genomic_DNA"/>
</dbReference>